<name>A0A1G2PLW3_9BACT</name>
<dbReference type="SUPFAM" id="SSF75625">
    <property type="entry name" value="YebC-like"/>
    <property type="match status" value="1"/>
</dbReference>
<evidence type="ECO:0000256" key="2">
    <source>
        <dbReference type="ARBA" id="ARBA00023015"/>
    </source>
</evidence>
<dbReference type="HAMAP" id="MF_00693">
    <property type="entry name" value="Transcrip_reg_TACO1"/>
    <property type="match status" value="1"/>
</dbReference>
<evidence type="ECO:0000256" key="4">
    <source>
        <dbReference type="HAMAP-Rule" id="MF_00693"/>
    </source>
</evidence>
<dbReference type="InterPro" id="IPR048300">
    <property type="entry name" value="TACO1_YebC-like_2nd/3rd_dom"/>
</dbReference>
<dbReference type="Pfam" id="PF20772">
    <property type="entry name" value="TACO1_YebC_N"/>
    <property type="match status" value="1"/>
</dbReference>
<keyword evidence="2 4" id="KW-0805">Transcription regulation</keyword>
<feature type="region of interest" description="Disordered" evidence="5">
    <location>
        <begin position="1"/>
        <end position="22"/>
    </location>
</feature>
<dbReference type="NCBIfam" id="TIGR01033">
    <property type="entry name" value="YebC/PmpR family DNA-binding transcriptional regulator"/>
    <property type="match status" value="1"/>
</dbReference>
<evidence type="ECO:0000313" key="9">
    <source>
        <dbReference type="Proteomes" id="UP000177629"/>
    </source>
</evidence>
<dbReference type="EMBL" id="MHSS01000004">
    <property type="protein sequence ID" value="OHA48729.1"/>
    <property type="molecule type" value="Genomic_DNA"/>
</dbReference>
<protein>
    <recommendedName>
        <fullName evidence="4">Probable transcriptional regulatory protein A2806_01225</fullName>
    </recommendedName>
</protein>
<reference evidence="8 9" key="1">
    <citation type="journal article" date="2016" name="Nat. Commun.">
        <title>Thousands of microbial genomes shed light on interconnected biogeochemical processes in an aquifer system.</title>
        <authorList>
            <person name="Anantharaman K."/>
            <person name="Brown C.T."/>
            <person name="Hug L.A."/>
            <person name="Sharon I."/>
            <person name="Castelle C.J."/>
            <person name="Probst A.J."/>
            <person name="Thomas B.C."/>
            <person name="Singh A."/>
            <person name="Wilkins M.J."/>
            <person name="Karaoz U."/>
            <person name="Brodie E.L."/>
            <person name="Williams K.H."/>
            <person name="Hubbard S.S."/>
            <person name="Banfield J.F."/>
        </authorList>
    </citation>
    <scope>NUCLEOTIDE SEQUENCE [LARGE SCALE GENOMIC DNA]</scope>
</reference>
<dbReference type="Gene3D" id="1.10.10.200">
    <property type="match status" value="1"/>
</dbReference>
<keyword evidence="3 4" id="KW-0804">Transcription</keyword>
<evidence type="ECO:0000256" key="3">
    <source>
        <dbReference type="ARBA" id="ARBA00023163"/>
    </source>
</evidence>
<feature type="domain" description="TACO1/YebC-like second and third" evidence="6">
    <location>
        <begin position="83"/>
        <end position="239"/>
    </location>
</feature>
<comment type="subcellular location">
    <subcellularLocation>
        <location evidence="4">Cytoplasm</location>
    </subcellularLocation>
</comment>
<evidence type="ECO:0000256" key="5">
    <source>
        <dbReference type="SAM" id="MobiDB-lite"/>
    </source>
</evidence>
<dbReference type="InterPro" id="IPR017856">
    <property type="entry name" value="Integrase-like_N"/>
</dbReference>
<organism evidence="8 9">
    <name type="scientific">Candidatus Terrybacteria bacterium RIFCSPHIGHO2_01_FULL_48_17</name>
    <dbReference type="NCBI Taxonomy" id="1802362"/>
    <lineage>
        <taxon>Bacteria</taxon>
        <taxon>Candidatus Terryibacteriota</taxon>
    </lineage>
</organism>
<comment type="caution">
    <text evidence="8">The sequence shown here is derived from an EMBL/GenBank/DDBJ whole genome shotgun (WGS) entry which is preliminary data.</text>
</comment>
<dbReference type="NCBIfam" id="NF009044">
    <property type="entry name" value="PRK12378.1"/>
    <property type="match status" value="1"/>
</dbReference>
<gene>
    <name evidence="8" type="ORF">A2806_01225</name>
</gene>
<feature type="compositionally biased region" description="Polar residues" evidence="5">
    <location>
        <begin position="1"/>
        <end position="11"/>
    </location>
</feature>
<dbReference type="Pfam" id="PF01709">
    <property type="entry name" value="Transcrip_reg"/>
    <property type="match status" value="1"/>
</dbReference>
<keyword evidence="4" id="KW-0238">DNA-binding</keyword>
<accession>A0A1G2PLW3</accession>
<dbReference type="InterPro" id="IPR026564">
    <property type="entry name" value="Transcrip_reg_TACO1-like_dom3"/>
</dbReference>
<dbReference type="InterPro" id="IPR049083">
    <property type="entry name" value="TACO1_YebC_N"/>
</dbReference>
<evidence type="ECO:0000313" key="8">
    <source>
        <dbReference type="EMBL" id="OHA48729.1"/>
    </source>
</evidence>
<proteinExistence type="inferred from homology"/>
<evidence type="ECO:0000259" key="6">
    <source>
        <dbReference type="Pfam" id="PF01709"/>
    </source>
</evidence>
<evidence type="ECO:0000256" key="1">
    <source>
        <dbReference type="ARBA" id="ARBA00008724"/>
    </source>
</evidence>
<dbReference type="FunFam" id="1.10.10.200:FF:000002">
    <property type="entry name" value="Probable transcriptional regulatory protein CLM62_37755"/>
    <property type="match status" value="1"/>
</dbReference>
<dbReference type="InterPro" id="IPR029072">
    <property type="entry name" value="YebC-like"/>
</dbReference>
<dbReference type="Gene3D" id="3.30.70.980">
    <property type="match status" value="2"/>
</dbReference>
<dbReference type="PANTHER" id="PTHR12532">
    <property type="entry name" value="TRANSLATIONAL ACTIVATOR OF CYTOCHROME C OXIDASE 1"/>
    <property type="match status" value="1"/>
</dbReference>
<dbReference type="AlphaFoldDB" id="A0A1G2PLW3"/>
<evidence type="ECO:0000259" key="7">
    <source>
        <dbReference type="Pfam" id="PF20772"/>
    </source>
</evidence>
<dbReference type="InterPro" id="IPR002876">
    <property type="entry name" value="Transcrip_reg_TACO1-like"/>
</dbReference>
<feature type="domain" description="TACO1/YebC-like N-terminal" evidence="7">
    <location>
        <begin position="5"/>
        <end position="75"/>
    </location>
</feature>
<dbReference type="GO" id="GO:0003677">
    <property type="term" value="F:DNA binding"/>
    <property type="evidence" value="ECO:0007669"/>
    <property type="project" value="UniProtKB-UniRule"/>
</dbReference>
<dbReference type="NCBIfam" id="NF001030">
    <property type="entry name" value="PRK00110.1"/>
    <property type="match status" value="1"/>
</dbReference>
<sequence length="240" mass="26274">MSGHSKWSNIKNQKETADKKRGKMFGKLSRAISIAAREGGNDPNANAKLRMEIDRARTLNMPKENIERAIARGSGTLEGGALEPFLLEAVGPAGSLLLIEGITDNKNRTVSEIKHLLEISGAKTAAEGGVGWAFRRVGFITIDPTKQDKKNDELELVLMDAGADDIEKDDTIEVVVQDPQKLDLVRRACEDRGVAVEDITLGWKPTQPITLSGADEHVFGKLVEALDNHDDIQQIWSNII</sequence>
<dbReference type="GO" id="GO:0005737">
    <property type="term" value="C:cytoplasm"/>
    <property type="evidence" value="ECO:0007669"/>
    <property type="project" value="UniProtKB-SubCell"/>
</dbReference>
<comment type="similarity">
    <text evidence="1 4">Belongs to the TACO1 family.</text>
</comment>
<dbReference type="GO" id="GO:0006355">
    <property type="term" value="P:regulation of DNA-templated transcription"/>
    <property type="evidence" value="ECO:0007669"/>
    <property type="project" value="UniProtKB-UniRule"/>
</dbReference>
<keyword evidence="4" id="KW-0963">Cytoplasm</keyword>
<dbReference type="Proteomes" id="UP000177629">
    <property type="component" value="Unassembled WGS sequence"/>
</dbReference>
<dbReference type="PANTHER" id="PTHR12532:SF0">
    <property type="entry name" value="TRANSLATIONAL ACTIVATOR OF CYTOCHROME C OXIDASE 1"/>
    <property type="match status" value="1"/>
</dbReference>
<dbReference type="STRING" id="1802362.A2806_01225"/>